<evidence type="ECO:0000256" key="1">
    <source>
        <dbReference type="SAM" id="SignalP"/>
    </source>
</evidence>
<evidence type="ECO:0000313" key="3">
    <source>
        <dbReference type="Proteomes" id="UP001596472"/>
    </source>
</evidence>
<dbReference type="RefSeq" id="WP_379709886.1">
    <property type="nucleotide sequence ID" value="NZ_JBHTBS010000002.1"/>
</dbReference>
<gene>
    <name evidence="2" type="ORF">ACFQY0_05100</name>
</gene>
<dbReference type="EMBL" id="JBHTBS010000002">
    <property type="protein sequence ID" value="MFC7336547.1"/>
    <property type="molecule type" value="Genomic_DNA"/>
</dbReference>
<protein>
    <submittedName>
        <fullName evidence="2">Alkaline phosphatase PhoX</fullName>
    </submittedName>
</protein>
<evidence type="ECO:0000313" key="2">
    <source>
        <dbReference type="EMBL" id="MFC7336547.1"/>
    </source>
</evidence>
<dbReference type="Proteomes" id="UP001596472">
    <property type="component" value="Unassembled WGS sequence"/>
</dbReference>
<reference evidence="3" key="1">
    <citation type="journal article" date="2019" name="Int. J. Syst. Evol. Microbiol.">
        <title>The Global Catalogue of Microorganisms (GCM) 10K type strain sequencing project: providing services to taxonomists for standard genome sequencing and annotation.</title>
        <authorList>
            <consortium name="The Broad Institute Genomics Platform"/>
            <consortium name="The Broad Institute Genome Sequencing Center for Infectious Disease"/>
            <person name="Wu L."/>
            <person name="Ma J."/>
        </authorList>
    </citation>
    <scope>NUCLEOTIDE SEQUENCE [LARGE SCALE GENOMIC DNA]</scope>
    <source>
        <strain evidence="3">CGMCC 4.1467</strain>
    </source>
</reference>
<organism evidence="2 3">
    <name type="scientific">Haloferula chungangensis</name>
    <dbReference type="NCBI Taxonomy" id="1048331"/>
    <lineage>
        <taxon>Bacteria</taxon>
        <taxon>Pseudomonadati</taxon>
        <taxon>Verrucomicrobiota</taxon>
        <taxon>Verrucomicrobiia</taxon>
        <taxon>Verrucomicrobiales</taxon>
        <taxon>Verrucomicrobiaceae</taxon>
        <taxon>Haloferula</taxon>
    </lineage>
</organism>
<proteinExistence type="predicted"/>
<dbReference type="Pfam" id="PF05787">
    <property type="entry name" value="PhoX"/>
    <property type="match status" value="1"/>
</dbReference>
<accession>A0ABW2L2I6</accession>
<keyword evidence="3" id="KW-1185">Reference proteome</keyword>
<keyword evidence="1" id="KW-0732">Signal</keyword>
<sequence length="566" mass="60665">MKNTAYILAGLTLASPLLAQGFKTSEFPYMADQANGDFNYEPIVTVGDRVPLTGDSSKEFAFAGLPDASGIYRDRITGEIILFCSHEAGQDALSTAIPGESPFRGAYVSRYVLNEDGSVASGSVAYTEVFKENVRWGDTPRQGAVSAFTRFCSGSFAGPEHGFDRPMFLTNEETFGSAQFSTITANNPNGDGLGAQSVAIFDGKMHTLPALGRVGRENTIVQPRRDAKTVVISTEDAGAPSYVYMYVGTKLRRSDSGLDKNGLTNGEVYVLCSRDQQDNEGTFNSGTLAVQWRMIPNAKDLSDDQLLTQADALGAFGFIRVEDTEFDPAAPTRNLFLATTGGSLSNRLGRLYQLTMNPVNPQADGTLTVVYNADQIVTPGGSYTGAVAGSLVAANGGSPSRLGTYTRVAGDIDAGVDFAVSIDNIAVTKDFIMIQEDRNSPADEVFAKYDRNGAIWSLDRNNGNQAKLQSTFNYGQIQARDGHGPLSAGLWESSGVIATDEFFGPGTFITFVQAHGQNGVYADAQGDLNRSIRSNIPDGNGGTLTRLQAREQYGEDGQILIMRPKQ</sequence>
<comment type="caution">
    <text evidence="2">The sequence shown here is derived from an EMBL/GenBank/DDBJ whole genome shotgun (WGS) entry which is preliminary data.</text>
</comment>
<feature type="signal peptide" evidence="1">
    <location>
        <begin position="1"/>
        <end position="19"/>
    </location>
</feature>
<dbReference type="InterPro" id="IPR008557">
    <property type="entry name" value="PhoX"/>
</dbReference>
<name>A0ABW2L2I6_9BACT</name>
<feature type="chain" id="PRO_5045496979" evidence="1">
    <location>
        <begin position="20"/>
        <end position="566"/>
    </location>
</feature>